<feature type="compositionally biased region" description="Basic and acidic residues" evidence="1">
    <location>
        <begin position="489"/>
        <end position="501"/>
    </location>
</feature>
<feature type="compositionally biased region" description="Polar residues" evidence="1">
    <location>
        <begin position="429"/>
        <end position="479"/>
    </location>
</feature>
<evidence type="ECO:0000256" key="1">
    <source>
        <dbReference type="SAM" id="MobiDB-lite"/>
    </source>
</evidence>
<accession>A0A397W5C3</accession>
<feature type="region of interest" description="Disordered" evidence="1">
    <location>
        <begin position="392"/>
        <end position="512"/>
    </location>
</feature>
<organism evidence="2 3">
    <name type="scientific">Gigaspora rosea</name>
    <dbReference type="NCBI Taxonomy" id="44941"/>
    <lineage>
        <taxon>Eukaryota</taxon>
        <taxon>Fungi</taxon>
        <taxon>Fungi incertae sedis</taxon>
        <taxon>Mucoromycota</taxon>
        <taxon>Glomeromycotina</taxon>
        <taxon>Glomeromycetes</taxon>
        <taxon>Diversisporales</taxon>
        <taxon>Gigasporaceae</taxon>
        <taxon>Gigaspora</taxon>
    </lineage>
</organism>
<keyword evidence="3" id="KW-1185">Reference proteome</keyword>
<dbReference type="OrthoDB" id="5863171at2759"/>
<dbReference type="Proteomes" id="UP000266673">
    <property type="component" value="Unassembled WGS sequence"/>
</dbReference>
<dbReference type="SUPFAM" id="SSF57903">
    <property type="entry name" value="FYVE/PHD zinc finger"/>
    <property type="match status" value="1"/>
</dbReference>
<evidence type="ECO:0000313" key="3">
    <source>
        <dbReference type="Proteomes" id="UP000266673"/>
    </source>
</evidence>
<comment type="caution">
    <text evidence="2">The sequence shown here is derived from an EMBL/GenBank/DDBJ whole genome shotgun (WGS) entry which is preliminary data.</text>
</comment>
<feature type="compositionally biased region" description="Polar residues" evidence="1">
    <location>
        <begin position="502"/>
        <end position="512"/>
    </location>
</feature>
<dbReference type="Gene3D" id="3.30.40.10">
    <property type="entry name" value="Zinc/RING finger domain, C3HC4 (zinc finger)"/>
    <property type="match status" value="1"/>
</dbReference>
<dbReference type="InterPro" id="IPR013083">
    <property type="entry name" value="Znf_RING/FYVE/PHD"/>
</dbReference>
<protein>
    <recommendedName>
        <fullName evidence="4">PHD-type domain-containing protein</fullName>
    </recommendedName>
</protein>
<proteinExistence type="predicted"/>
<feature type="region of interest" description="Disordered" evidence="1">
    <location>
        <begin position="316"/>
        <end position="364"/>
    </location>
</feature>
<sequence length="602" mass="66692">MLSWPNSSKSQGNHFQIGINSSDDVNHLNSHFREFWSTSSDDSDCNVSESNSNNRVWSDSETEVMKYVASNKKKSKYKIRRFILGSTSGNDSDSSCGSSTITDDSCTITGDTSQDECGVFDDWPILLQELSPSTDDSSSENIKKKRRKLVNHLVACRVCGGPELICNFICVCVACNEGYHQKCHDPQISHFKIGEKWRCIDCQNALRNKSSLIFKKSINRVMNDTMSTTHIIKENGIIGSSYVDQPTVDHYEDSTITSMSSMSSMSTKIINGKNLYDINSSNTSNDDDSIQKSRTTDFYQQRTANKCLNGYNHNIKKDRKDVDNKGLDKDSSLPYPITKTNTSPKKRNRSLLPLILPPSEKRHSTTTELRRLFDNCPMSIVNFDEVFKPEEWSKRDDVASSSRNSSSSENKSLISLRKKSVVNDKGGTVISNKSTTSSPGKNAVISNKSTSSPGKNPVSIKSVTSSSIRHVTSKRSTSLGKKAITSISKRYDSSDTSDVSHNEPNSTQDLISSNDIFSPTVEKSLSNVKAVTKSFEALTPKNGMSSSKSAGTTENDTNFNITSLLPLNLIPCLNFDALAFREGTIDIKRGQVKRGKVYPVLR</sequence>
<feature type="compositionally biased region" description="Low complexity" evidence="1">
    <location>
        <begin position="400"/>
        <end position="415"/>
    </location>
</feature>
<feature type="compositionally biased region" description="Basic and acidic residues" evidence="1">
    <location>
        <begin position="318"/>
        <end position="331"/>
    </location>
</feature>
<dbReference type="AlphaFoldDB" id="A0A397W5C3"/>
<gene>
    <name evidence="2" type="ORF">C2G38_2154266</name>
</gene>
<name>A0A397W5C3_9GLOM</name>
<dbReference type="EMBL" id="QKWP01000027">
    <property type="protein sequence ID" value="RIB29894.1"/>
    <property type="molecule type" value="Genomic_DNA"/>
</dbReference>
<evidence type="ECO:0008006" key="4">
    <source>
        <dbReference type="Google" id="ProtNLM"/>
    </source>
</evidence>
<dbReference type="STRING" id="44941.A0A397W5C3"/>
<reference evidence="2 3" key="1">
    <citation type="submission" date="2018-06" db="EMBL/GenBank/DDBJ databases">
        <title>Comparative genomics reveals the genomic features of Rhizophagus irregularis, R. cerebriforme, R. diaphanum and Gigaspora rosea, and their symbiotic lifestyle signature.</title>
        <authorList>
            <person name="Morin E."/>
            <person name="San Clemente H."/>
            <person name="Chen E.C.H."/>
            <person name="De La Providencia I."/>
            <person name="Hainaut M."/>
            <person name="Kuo A."/>
            <person name="Kohler A."/>
            <person name="Murat C."/>
            <person name="Tang N."/>
            <person name="Roy S."/>
            <person name="Loubradou J."/>
            <person name="Henrissat B."/>
            <person name="Grigoriev I.V."/>
            <person name="Corradi N."/>
            <person name="Roux C."/>
            <person name="Martin F.M."/>
        </authorList>
    </citation>
    <scope>NUCLEOTIDE SEQUENCE [LARGE SCALE GENOMIC DNA]</scope>
    <source>
        <strain evidence="2 3">DAOM 194757</strain>
    </source>
</reference>
<dbReference type="InterPro" id="IPR011011">
    <property type="entry name" value="Znf_FYVE_PHD"/>
</dbReference>
<evidence type="ECO:0000313" key="2">
    <source>
        <dbReference type="EMBL" id="RIB29894.1"/>
    </source>
</evidence>